<proteinExistence type="predicted"/>
<dbReference type="EnsemblMetazoa" id="AATE000590-RA">
    <property type="protein sequence ID" value="AATE000590-PA.1"/>
    <property type="gene ID" value="AATE000590"/>
</dbReference>
<sequence>MMIVPPVGLIRLERRFAATPATAGHGRGRRSLFRGEPNEIAPRLDEMPTGDAAIDAADPDVADVGRAYAAGRQQATEGARVLQLHRVEQQQVEHGVPEQRRHGQAQLQHVLMVGNDALQLAADRAAEVERPEAALQHPEVDRHIRRQLGEARIDTSANEDGHVDGVAVEEERHREHHRVLIVDVEPTYDQRRDHVELRQPRVKAAAPAEQRQLPGGGPLLQRLERINQRENGGRVEHEDVKLRQRHQAHHQRRNGVADLVEVLHVLKDVRRLQRYESDQHREAYVQARPAEHTFLPQHATVAQIRHLHVEKLLDAAHGDDDGRDTLEAAWSPRILATASPGGTASTELDALLAGTLGRRVDDRLPFQLDNFPTDREGGSKNLGVSELCVGTDLATFCPVSLAWRRWLLRLLVLRRQRSDSLKSDVVSLGRQTAAYYAAFCSKRTVRLHQ</sequence>
<dbReference type="VEuPathDB" id="VectorBase:AATE000590"/>
<evidence type="ECO:0000313" key="1">
    <source>
        <dbReference type="EnsemblMetazoa" id="AATE000590-PA.1"/>
    </source>
</evidence>
<protein>
    <submittedName>
        <fullName evidence="1">Uncharacterized protein</fullName>
    </submittedName>
</protein>
<organism evidence="1">
    <name type="scientific">Anopheles atroparvus</name>
    <name type="common">European mosquito</name>
    <dbReference type="NCBI Taxonomy" id="41427"/>
    <lineage>
        <taxon>Eukaryota</taxon>
        <taxon>Metazoa</taxon>
        <taxon>Ecdysozoa</taxon>
        <taxon>Arthropoda</taxon>
        <taxon>Hexapoda</taxon>
        <taxon>Insecta</taxon>
        <taxon>Pterygota</taxon>
        <taxon>Neoptera</taxon>
        <taxon>Endopterygota</taxon>
        <taxon>Diptera</taxon>
        <taxon>Nematocera</taxon>
        <taxon>Culicoidea</taxon>
        <taxon>Culicidae</taxon>
        <taxon>Anophelinae</taxon>
        <taxon>Anopheles</taxon>
    </lineage>
</organism>
<accession>A0A182IJY6</accession>
<name>A0A182IJY6_ANOAO</name>
<reference evidence="1" key="1">
    <citation type="submission" date="2022-08" db="UniProtKB">
        <authorList>
            <consortium name="EnsemblMetazoa"/>
        </authorList>
    </citation>
    <scope>IDENTIFICATION</scope>
    <source>
        <strain evidence="1">EBRO</strain>
    </source>
</reference>
<dbReference type="AlphaFoldDB" id="A0A182IJY6"/>